<protein>
    <submittedName>
        <fullName evidence="1">Uncharacterized protein</fullName>
    </submittedName>
</protein>
<reference evidence="1 2" key="1">
    <citation type="submission" date="2017-03" db="EMBL/GenBank/DDBJ databases">
        <title>Genome sequencing of Shewanella japonica KCTC 22435.</title>
        <authorList>
            <person name="Kim K.M."/>
        </authorList>
    </citation>
    <scope>NUCLEOTIDE SEQUENCE [LARGE SCALE GENOMIC DNA]</scope>
    <source>
        <strain evidence="1 2">KCTC 22435</strain>
    </source>
</reference>
<dbReference type="Proteomes" id="UP000191820">
    <property type="component" value="Chromosome"/>
</dbReference>
<name>A0ABM6JP08_9GAMM</name>
<sequence>MVQHKNIHQKINNLANLLQLLSAIIETEIEMRCQERTQYDIDLETQFFHHQVKQHLSRQGVQTEDVNLAMDFINQYIKDR</sequence>
<organism evidence="1 2">
    <name type="scientific">Shewanella japonica</name>
    <dbReference type="NCBI Taxonomy" id="93973"/>
    <lineage>
        <taxon>Bacteria</taxon>
        <taxon>Pseudomonadati</taxon>
        <taxon>Pseudomonadota</taxon>
        <taxon>Gammaproteobacteria</taxon>
        <taxon>Alteromonadales</taxon>
        <taxon>Shewanellaceae</taxon>
        <taxon>Shewanella</taxon>
    </lineage>
</organism>
<dbReference type="EMBL" id="CP020472">
    <property type="protein sequence ID" value="ARD23584.1"/>
    <property type="molecule type" value="Genomic_DNA"/>
</dbReference>
<keyword evidence="2" id="KW-1185">Reference proteome</keyword>
<evidence type="ECO:0000313" key="2">
    <source>
        <dbReference type="Proteomes" id="UP000191820"/>
    </source>
</evidence>
<gene>
    <name evidence="1" type="ORF">SJ2017_3324</name>
</gene>
<proteinExistence type="predicted"/>
<accession>A0ABM6JP08</accession>
<evidence type="ECO:0000313" key="1">
    <source>
        <dbReference type="EMBL" id="ARD23584.1"/>
    </source>
</evidence>
<dbReference type="RefSeq" id="WP_080916533.1">
    <property type="nucleotide sequence ID" value="NZ_CP020472.1"/>
</dbReference>